<evidence type="ECO:0000256" key="2">
    <source>
        <dbReference type="SAM" id="Phobius"/>
    </source>
</evidence>
<dbReference type="RefSeq" id="WP_069481025.1">
    <property type="nucleotide sequence ID" value="NZ_KV766182.1"/>
</dbReference>
<keyword evidence="2" id="KW-1133">Transmembrane helix</keyword>
<dbReference type="Proteomes" id="UP000094784">
    <property type="component" value="Unassembled WGS sequence"/>
</dbReference>
<dbReference type="OrthoDB" id="2974433at2"/>
<reference evidence="3 4" key="1">
    <citation type="submission" date="2016-09" db="EMBL/GenBank/DDBJ databases">
        <title>Draft genome sequence of the soil isolate, Lysinibacillus fusiformis M5, a potential hypoxanthine producer.</title>
        <authorList>
            <person name="Gallegos-Monterrosa R."/>
            <person name="Maroti G."/>
            <person name="Balint B."/>
            <person name="Kovacs A.T."/>
        </authorList>
    </citation>
    <scope>NUCLEOTIDE SEQUENCE [LARGE SCALE GENOMIC DNA]</scope>
    <source>
        <strain evidence="3 4">M5</strain>
    </source>
</reference>
<feature type="coiled-coil region" evidence="1">
    <location>
        <begin position="24"/>
        <end position="51"/>
    </location>
</feature>
<dbReference type="AlphaFoldDB" id="A0A1E4R6B2"/>
<dbReference type="InterPro" id="IPR041916">
    <property type="entry name" value="Anti_sigma_zinc_sf"/>
</dbReference>
<keyword evidence="2" id="KW-0472">Membrane</keyword>
<protein>
    <submittedName>
        <fullName evidence="3">Uncharacterized protein</fullName>
    </submittedName>
</protein>
<feature type="transmembrane region" description="Helical" evidence="2">
    <location>
        <begin position="83"/>
        <end position="102"/>
    </location>
</feature>
<evidence type="ECO:0000256" key="1">
    <source>
        <dbReference type="SAM" id="Coils"/>
    </source>
</evidence>
<dbReference type="EMBL" id="MECQ01000001">
    <property type="protein sequence ID" value="ODV56000.1"/>
    <property type="molecule type" value="Genomic_DNA"/>
</dbReference>
<keyword evidence="1" id="KW-0175">Coiled coil</keyword>
<evidence type="ECO:0000313" key="4">
    <source>
        <dbReference type="Proteomes" id="UP000094784"/>
    </source>
</evidence>
<name>A0A1E4R6B2_9BACI</name>
<sequence>MKCDSLLIEDYVEGFLEANELEKLEAHLQTCKSCQNEYQQLRNEQQTLFAQLNTPIIKHSSQADLIMQRIQTNTKRKKLQHSLKISVISAAVLVLSFGLYYWNRMPSEVAQPIDEPAELIEPNSGDQEVLKTGEQNQNPSLDAPFLDVSIEQVVDDGDNMEIEFRVKFNDENQRYYENLYSQMLTRYEYDEFLNPPIDKMEDSFFGEVRTNVHFALKNDLGELITGHRLKEKPLIHSSFSGRGTNVLGEMIYSVSVPSYTKPTVLEVFAMEKIVHNLNETQVNPQQPQPFQFENAEYTVDSMEIENNSLHIQISTEGEPKINPMGWNIVIDNRLVVADRNSSKFDEKRTNNRTIYRAQFNDLQNIPNTFKIVPSTVKITEEIEPIRLKLN</sequence>
<evidence type="ECO:0000313" key="3">
    <source>
        <dbReference type="EMBL" id="ODV56000.1"/>
    </source>
</evidence>
<gene>
    <name evidence="3" type="ORF">BG258_08835</name>
</gene>
<comment type="caution">
    <text evidence="3">The sequence shown here is derived from an EMBL/GenBank/DDBJ whole genome shotgun (WGS) entry which is preliminary data.</text>
</comment>
<proteinExistence type="predicted"/>
<organism evidence="3 4">
    <name type="scientific">Lysinibacillus fusiformis</name>
    <dbReference type="NCBI Taxonomy" id="28031"/>
    <lineage>
        <taxon>Bacteria</taxon>
        <taxon>Bacillati</taxon>
        <taxon>Bacillota</taxon>
        <taxon>Bacilli</taxon>
        <taxon>Bacillales</taxon>
        <taxon>Bacillaceae</taxon>
        <taxon>Lysinibacillus</taxon>
    </lineage>
</organism>
<keyword evidence="2" id="KW-0812">Transmembrane</keyword>
<dbReference type="Gene3D" id="1.10.10.1320">
    <property type="entry name" value="Anti-sigma factor, zinc-finger domain"/>
    <property type="match status" value="1"/>
</dbReference>
<accession>A0A1E4R6B2</accession>